<evidence type="ECO:0000313" key="1">
    <source>
        <dbReference type="EMBL" id="GIO26631.1"/>
    </source>
</evidence>
<sequence>MTRRDNDKTSSRIPSTLNNQFIKPLIKTTIKEFQNYRGITLIDIKESDGTEITIKL</sequence>
<dbReference type="Proteomes" id="UP000676917">
    <property type="component" value="Unassembled WGS sequence"/>
</dbReference>
<organism evidence="1 2">
    <name type="scientific">Ornithinibacillus bavariensis</name>
    <dbReference type="NCBI Taxonomy" id="545502"/>
    <lineage>
        <taxon>Bacteria</taxon>
        <taxon>Bacillati</taxon>
        <taxon>Bacillota</taxon>
        <taxon>Bacilli</taxon>
        <taxon>Bacillales</taxon>
        <taxon>Bacillaceae</taxon>
        <taxon>Ornithinibacillus</taxon>
    </lineage>
</organism>
<comment type="caution">
    <text evidence="1">The sequence shown here is derived from an EMBL/GenBank/DDBJ whole genome shotgun (WGS) entry which is preliminary data.</text>
</comment>
<dbReference type="EMBL" id="BORP01000002">
    <property type="protein sequence ID" value="GIO26631.1"/>
    <property type="molecule type" value="Genomic_DNA"/>
</dbReference>
<keyword evidence="2" id="KW-1185">Reference proteome</keyword>
<protein>
    <submittedName>
        <fullName evidence="1">Uncharacterized protein</fullName>
    </submittedName>
</protein>
<gene>
    <name evidence="1" type="ORF">J43TS3_12420</name>
</gene>
<proteinExistence type="predicted"/>
<name>A0A919X652_9BACI</name>
<dbReference type="AlphaFoldDB" id="A0A919X652"/>
<accession>A0A919X652</accession>
<evidence type="ECO:0000313" key="2">
    <source>
        <dbReference type="Proteomes" id="UP000676917"/>
    </source>
</evidence>
<reference evidence="1" key="1">
    <citation type="submission" date="2021-03" db="EMBL/GenBank/DDBJ databases">
        <title>Antimicrobial resistance genes in bacteria isolated from Japanese honey, and their potential for conferring macrolide and lincosamide resistance in the American foulbrood pathogen Paenibacillus larvae.</title>
        <authorList>
            <person name="Okamoto M."/>
            <person name="Kumagai M."/>
            <person name="Kanamori H."/>
            <person name="Takamatsu D."/>
        </authorList>
    </citation>
    <scope>NUCLEOTIDE SEQUENCE</scope>
    <source>
        <strain evidence="1">J43TS3</strain>
    </source>
</reference>